<dbReference type="PANTHER" id="PTHR30288">
    <property type="entry name" value="FLAGELLAR CAP/ASSEMBLY PROTEIN FLID"/>
    <property type="match status" value="1"/>
</dbReference>
<evidence type="ECO:0000313" key="10">
    <source>
        <dbReference type="EMBL" id="OIQ97441.1"/>
    </source>
</evidence>
<evidence type="ECO:0000256" key="6">
    <source>
        <dbReference type="ARBA" id="ARBA00033074"/>
    </source>
</evidence>
<sequence length="556" mass="55743">MGISSAGIGSGLDVNAIVTSLMGVEKQPLTNVTNQISAYQSQISAYGTLKSSLSAFQTTVSALSTASKFNAQAATSSNSSLFTATASGSATIGNYAVTVSQLAQSQKLASAGFANTTDVVGTGTLTISFGTYTAASAGPPAVAESFAANAAKTNLTVTIDSTNNTLAGVRDAINATNASVSATIINNGTSNQLVITSKDTGAVNSLKVSVADSDGNNTDALGLSQLAYDPMAAGVKNLSQLQAAKDALLSIDGIAVTKASNTISDAISGVTLNLLSTSATAANLGVTSDTATIQASVTAFVDGYNKLDTTLRNLTKFDPTGKNSGPLLGDATARTVINQIKSVLTKAIASGGSLTTLSQIGVSFQSTGQLALDQTKLTAAMATNLGNVASLFAPAATATDSQVSYVGSTNNTKAGTYAVSVSSMGPPVSGTINGVAAVGFNTGLVGAIGDASEGLSIKVSGSTTGARGTVNYTIGYAAQLNSLMTSLLSDTGLVTARTDGINSSITRLNQQADSINIRLVAIEARYRAQFTALDTAMASMSTTSSFLTQQLAALNK</sequence>
<evidence type="ECO:0000256" key="4">
    <source>
        <dbReference type="ARBA" id="ARBA00023054"/>
    </source>
</evidence>
<organism evidence="10">
    <name type="scientific">mine drainage metagenome</name>
    <dbReference type="NCBI Taxonomy" id="410659"/>
    <lineage>
        <taxon>unclassified sequences</taxon>
        <taxon>metagenomes</taxon>
        <taxon>ecological metagenomes</taxon>
    </lineage>
</organism>
<evidence type="ECO:0000256" key="1">
    <source>
        <dbReference type="ARBA" id="ARBA00004365"/>
    </source>
</evidence>
<dbReference type="Pfam" id="PF02465">
    <property type="entry name" value="FliD_N"/>
    <property type="match status" value="1"/>
</dbReference>
<evidence type="ECO:0000256" key="5">
    <source>
        <dbReference type="ARBA" id="ARBA00023143"/>
    </source>
</evidence>
<keyword evidence="10" id="KW-0966">Cell projection</keyword>
<evidence type="ECO:0000256" key="3">
    <source>
        <dbReference type="ARBA" id="ARBA00011255"/>
    </source>
</evidence>
<feature type="domain" description="Flagellar hook-associated protein 2 C-terminal" evidence="9">
    <location>
        <begin position="244"/>
        <end position="541"/>
    </location>
</feature>
<dbReference type="GO" id="GO:0009424">
    <property type="term" value="C:bacterial-type flagellum hook"/>
    <property type="evidence" value="ECO:0007669"/>
    <property type="project" value="InterPro"/>
</dbReference>
<dbReference type="InterPro" id="IPR040026">
    <property type="entry name" value="FliD"/>
</dbReference>
<dbReference type="Pfam" id="PF07195">
    <property type="entry name" value="FliD_C"/>
    <property type="match status" value="1"/>
</dbReference>
<keyword evidence="10" id="KW-0969">Cilium</keyword>
<gene>
    <name evidence="10" type="primary">fliD_4</name>
    <name evidence="10" type="ORF">GALL_205730</name>
</gene>
<evidence type="ECO:0000256" key="7">
    <source>
        <dbReference type="ARBA" id="ARBA00033192"/>
    </source>
</evidence>
<dbReference type="PANTHER" id="PTHR30288:SF0">
    <property type="entry name" value="FLAGELLAR HOOK-ASSOCIATED PROTEIN 2"/>
    <property type="match status" value="1"/>
</dbReference>
<comment type="caution">
    <text evidence="10">The sequence shown here is derived from an EMBL/GenBank/DDBJ whole genome shotgun (WGS) entry which is preliminary data.</text>
</comment>
<reference evidence="10" key="1">
    <citation type="submission" date="2016-10" db="EMBL/GenBank/DDBJ databases">
        <title>Sequence of Gallionella enrichment culture.</title>
        <authorList>
            <person name="Poehlein A."/>
            <person name="Muehling M."/>
            <person name="Daniel R."/>
        </authorList>
    </citation>
    <scope>NUCLEOTIDE SEQUENCE</scope>
</reference>
<accession>A0A1J5RNY2</accession>
<dbReference type="EMBL" id="MLJW01000133">
    <property type="protein sequence ID" value="OIQ97441.1"/>
    <property type="molecule type" value="Genomic_DNA"/>
</dbReference>
<comment type="subcellular location">
    <subcellularLocation>
        <location evidence="1">Bacterial flagellum</location>
    </subcellularLocation>
</comment>
<protein>
    <recommendedName>
        <fullName evidence="7">Filament cap protein</fullName>
    </recommendedName>
    <alternativeName>
        <fullName evidence="6">Flagellar cap protein</fullName>
    </alternativeName>
</protein>
<feature type="domain" description="Flagellar hook-associated protein 2 N-terminal" evidence="8">
    <location>
        <begin position="10"/>
        <end position="106"/>
    </location>
</feature>
<proteinExistence type="inferred from homology"/>
<dbReference type="AlphaFoldDB" id="A0A1J5RNY2"/>
<dbReference type="InterPro" id="IPR010809">
    <property type="entry name" value="FliD_C"/>
</dbReference>
<dbReference type="GO" id="GO:0007155">
    <property type="term" value="P:cell adhesion"/>
    <property type="evidence" value="ECO:0007669"/>
    <property type="project" value="InterPro"/>
</dbReference>
<keyword evidence="4" id="KW-0175">Coiled coil</keyword>
<comment type="similarity">
    <text evidence="2">Belongs to the FliD family.</text>
</comment>
<dbReference type="GO" id="GO:0071973">
    <property type="term" value="P:bacterial-type flagellum-dependent cell motility"/>
    <property type="evidence" value="ECO:0007669"/>
    <property type="project" value="TreeGrafter"/>
</dbReference>
<dbReference type="GO" id="GO:0009421">
    <property type="term" value="C:bacterial-type flagellum filament cap"/>
    <property type="evidence" value="ECO:0007669"/>
    <property type="project" value="InterPro"/>
</dbReference>
<keyword evidence="10" id="KW-0282">Flagellum</keyword>
<name>A0A1J5RNY2_9ZZZZ</name>
<evidence type="ECO:0000256" key="2">
    <source>
        <dbReference type="ARBA" id="ARBA00009764"/>
    </source>
</evidence>
<comment type="subunit">
    <text evidence="3">Homopentamer.</text>
</comment>
<keyword evidence="5" id="KW-0975">Bacterial flagellum</keyword>
<evidence type="ECO:0000259" key="8">
    <source>
        <dbReference type="Pfam" id="PF02465"/>
    </source>
</evidence>
<dbReference type="InterPro" id="IPR003481">
    <property type="entry name" value="FliD_N"/>
</dbReference>
<evidence type="ECO:0000259" key="9">
    <source>
        <dbReference type="Pfam" id="PF07195"/>
    </source>
</evidence>